<feature type="compositionally biased region" description="Basic and acidic residues" evidence="1">
    <location>
        <begin position="70"/>
        <end position="85"/>
    </location>
</feature>
<dbReference type="Proteomes" id="UP000197138">
    <property type="component" value="Unassembled WGS sequence"/>
</dbReference>
<name>A0A218XU92_PUNGR</name>
<comment type="caution">
    <text evidence="2">The sequence shown here is derived from an EMBL/GenBank/DDBJ whole genome shotgun (WGS) entry which is preliminary data.</text>
</comment>
<protein>
    <submittedName>
        <fullName evidence="2">Uncharacterized protein</fullName>
    </submittedName>
</protein>
<evidence type="ECO:0000313" key="2">
    <source>
        <dbReference type="EMBL" id="OWM88513.1"/>
    </source>
</evidence>
<organism evidence="2">
    <name type="scientific">Punica granatum</name>
    <name type="common">Pomegranate</name>
    <dbReference type="NCBI Taxonomy" id="22663"/>
    <lineage>
        <taxon>Eukaryota</taxon>
        <taxon>Viridiplantae</taxon>
        <taxon>Streptophyta</taxon>
        <taxon>Embryophyta</taxon>
        <taxon>Tracheophyta</taxon>
        <taxon>Spermatophyta</taxon>
        <taxon>Magnoliopsida</taxon>
        <taxon>eudicotyledons</taxon>
        <taxon>Gunneridae</taxon>
        <taxon>Pentapetalae</taxon>
        <taxon>rosids</taxon>
        <taxon>malvids</taxon>
        <taxon>Myrtales</taxon>
        <taxon>Lythraceae</taxon>
        <taxon>Punica</taxon>
    </lineage>
</organism>
<feature type="region of interest" description="Disordered" evidence="1">
    <location>
        <begin position="68"/>
        <end position="90"/>
    </location>
</feature>
<accession>A0A218XU92</accession>
<sequence length="106" mass="11983">MKATAKTGEQLVLECNLQEYVTSQRQIAGKRSIRWCACNRPPQRSREGLERTVGGKHLRRVSNRSCELGQEERQVHHSDGGRSVEDEREGEILTASFLGRKLGGDY</sequence>
<evidence type="ECO:0000256" key="1">
    <source>
        <dbReference type="SAM" id="MobiDB-lite"/>
    </source>
</evidence>
<reference evidence="2" key="1">
    <citation type="submission" date="2017-06" db="EMBL/GenBank/DDBJ databases">
        <title>The pomegranate genome and the genomics of punicalagin biosynthesis.</title>
        <authorList>
            <person name="Xu C."/>
        </authorList>
    </citation>
    <scope>NUCLEOTIDE SEQUENCE [LARGE SCALE GENOMIC DNA]</scope>
    <source>
        <tissue evidence="2">Fresh leaf</tissue>
    </source>
</reference>
<dbReference type="EMBL" id="MTKT01000791">
    <property type="protein sequence ID" value="OWM88513.1"/>
    <property type="molecule type" value="Genomic_DNA"/>
</dbReference>
<gene>
    <name evidence="2" type="ORF">CDL15_Pgr012679</name>
</gene>
<dbReference type="AlphaFoldDB" id="A0A218XU92"/>
<proteinExistence type="predicted"/>